<dbReference type="OrthoDB" id="981968at2"/>
<organism evidence="1 2">
    <name type="scientific">Paenibacillus rhizophilus</name>
    <dbReference type="NCBI Taxonomy" id="1850366"/>
    <lineage>
        <taxon>Bacteria</taxon>
        <taxon>Bacillati</taxon>
        <taxon>Bacillota</taxon>
        <taxon>Bacilli</taxon>
        <taxon>Bacillales</taxon>
        <taxon>Paenibacillaceae</taxon>
        <taxon>Paenibacillus</taxon>
    </lineage>
</organism>
<comment type="caution">
    <text evidence="1">The sequence shown here is derived from an EMBL/GenBank/DDBJ whole genome shotgun (WGS) entry which is preliminary data.</text>
</comment>
<dbReference type="AlphaFoldDB" id="A0A3N9P500"/>
<dbReference type="Proteomes" id="UP000282529">
    <property type="component" value="Unassembled WGS sequence"/>
</dbReference>
<keyword evidence="2" id="KW-1185">Reference proteome</keyword>
<dbReference type="RefSeq" id="WP_124696116.1">
    <property type="nucleotide sequence ID" value="NZ_JBHUFE010000013.1"/>
</dbReference>
<evidence type="ECO:0000313" key="2">
    <source>
        <dbReference type="Proteomes" id="UP000282529"/>
    </source>
</evidence>
<reference evidence="1 2" key="1">
    <citation type="submission" date="2018-11" db="EMBL/GenBank/DDBJ databases">
        <title>Genome sequence of strain 7197.</title>
        <authorList>
            <person name="Gao J."/>
            <person name="Sun J."/>
        </authorList>
    </citation>
    <scope>NUCLEOTIDE SEQUENCE [LARGE SCALE GENOMIC DNA]</scope>
    <source>
        <strain evidence="1 2">7197</strain>
    </source>
</reference>
<dbReference type="EMBL" id="RQPI01000007">
    <property type="protein sequence ID" value="RQW10839.1"/>
    <property type="molecule type" value="Genomic_DNA"/>
</dbReference>
<sequence length="434" mass="50755">MSVDLFKPIVPMDKLNRNFSILKDGALNEPTRVMMNKAFEFFNDIDGNFLEQFQTTGFDARVFELYLSSYFLESGYKLNRDYERPDFIVERDGLKVAIEATTVNPTVDKKQRIDGKKAHRDLSVEELYEKLRNELPIKFGSPLFSKLKKKYWELDHCKDMPLVLAIEAFHEEDSLSFTSNALIQYLYGKRQELHVDQEGRDSVYKSDINEHRSGNKVIPSVFFQQPNTENISAIIFTNSGTTAKFKRMGYYYGCVSRFIKMYREGVCYDFDPKALRPKEFKYDLDDRIDESWGEGLEVFHNPNAKFPLPKDFFDDAAYHYLENGEVLSFLPEFHIYHSKTLAIEFEDNLILPENIKRVMKTDVDRRIPSRVELPKYPEKCWLLKGQRIGIIVMDVEEEAFLSFIYEYDDEGFEVANMSSFKGFNEAGTYLVESL</sequence>
<name>A0A3N9P500_9BACL</name>
<evidence type="ECO:0000313" key="1">
    <source>
        <dbReference type="EMBL" id="RQW10839.1"/>
    </source>
</evidence>
<gene>
    <name evidence="1" type="ORF">EH198_13865</name>
</gene>
<proteinExistence type="predicted"/>
<protein>
    <submittedName>
        <fullName evidence="1">Glycosaminoglycan attachment protein</fullName>
    </submittedName>
</protein>
<accession>A0A3N9P500</accession>